<feature type="chain" id="PRO_5020884267" description="Phospholipase A1" evidence="20">
    <location>
        <begin position="21"/>
        <end position="341"/>
    </location>
</feature>
<dbReference type="PANTHER" id="PTHR40457">
    <property type="entry name" value="PHOSPHOLIPASE A1"/>
    <property type="match status" value="1"/>
</dbReference>
<protein>
    <recommendedName>
        <fullName evidence="7 20">Phospholipase A1</fullName>
        <ecNumber evidence="5 20">3.1.1.32</ecNumber>
        <ecNumber evidence="6 20">3.1.1.4</ecNumber>
    </recommendedName>
    <alternativeName>
        <fullName evidence="20">Phosphatidylcholine 1-acylhydrolase</fullName>
    </alternativeName>
</protein>
<dbReference type="EMBL" id="SNZH01000002">
    <property type="protein sequence ID" value="TDR47510.1"/>
    <property type="molecule type" value="Genomic_DNA"/>
</dbReference>
<evidence type="ECO:0000256" key="2">
    <source>
        <dbReference type="ARBA" id="ARBA00001604"/>
    </source>
</evidence>
<keyword evidence="13 19" id="KW-0106">Calcium</keyword>
<dbReference type="GO" id="GO:0004623">
    <property type="term" value="F:phospholipase A2 activity"/>
    <property type="evidence" value="ECO:0007669"/>
    <property type="project" value="UniProtKB-EC"/>
</dbReference>
<feature type="binding site" description="in dimeric form" evidence="19">
    <location>
        <position position="177"/>
    </location>
    <ligand>
        <name>Ca(2+)</name>
        <dbReference type="ChEBI" id="CHEBI:29108"/>
        <label>1</label>
    </ligand>
</feature>
<feature type="binding site" description="in dimeric form" evidence="19">
    <location>
        <position position="258"/>
    </location>
    <ligand>
        <name>Ca(2+)</name>
        <dbReference type="ChEBI" id="CHEBI:29108"/>
        <label>1</label>
    </ligand>
</feature>
<evidence type="ECO:0000256" key="8">
    <source>
        <dbReference type="ARBA" id="ARBA00022452"/>
    </source>
</evidence>
<keyword evidence="16" id="KW-0472">Membrane</keyword>
<evidence type="ECO:0000313" key="21">
    <source>
        <dbReference type="EMBL" id="TDR47510.1"/>
    </source>
</evidence>
<dbReference type="GO" id="GO:0008970">
    <property type="term" value="F:phospholipase A1 activity"/>
    <property type="evidence" value="ECO:0007669"/>
    <property type="project" value="UniProtKB-EC"/>
</dbReference>
<sequence>MMDLRPLAAALLLPLCAAQAATPADPSACAAIASDPERLSCYDSLYPRPVAPAVALTADQQELYAYEGRSATRTPDRSLLDSRWELDPDSKLGAFNIRGYKPLYVLPFFHTSNINASPSSPSPNHNVELPERLKAAEMKFQLSFKGKIAENLFGDNGDIWLGYTQASHWQVANPQISRPFRETNYEPEVMLVLRSNYNVFGWDGRLLGIGVNHQSNGRSLPLSRSWNRVIGQVGWERGDWTLMVRPWYIFEEDFDKSDNPDIGDYVGHGDVQLVRVWNGHEFALMLRPSAEGGAVQFDWAFPIHNQLRGHVQLFDGYGESLIDYNHRATYVGVGLSLLEWY</sequence>
<comment type="subcellular location">
    <subcellularLocation>
        <location evidence="20">Cell outer membrane</location>
        <topology evidence="20">Multi-pass membrane protein</topology>
    </subcellularLocation>
    <text evidence="20">One of the very few enzymes located there.</text>
</comment>
<keyword evidence="11 20" id="KW-0732">Signal</keyword>
<keyword evidence="10 19" id="KW-0479">Metal-binding</keyword>
<keyword evidence="12 20" id="KW-0378">Hydrolase</keyword>
<keyword evidence="22" id="KW-1185">Reference proteome</keyword>
<evidence type="ECO:0000256" key="17">
    <source>
        <dbReference type="ARBA" id="ARBA00023237"/>
    </source>
</evidence>
<feature type="active site" description="Proton acceptor" evidence="18">
    <location>
        <position position="213"/>
    </location>
</feature>
<dbReference type="EC" id="3.1.1.4" evidence="6 20"/>
<dbReference type="PRINTS" id="PR01486">
    <property type="entry name" value="PHPHLIPASEA1"/>
</dbReference>
<comment type="similarity">
    <text evidence="3 20">Belongs to the phospholipase A1 family.</text>
</comment>
<evidence type="ECO:0000256" key="6">
    <source>
        <dbReference type="ARBA" id="ARBA00013278"/>
    </source>
</evidence>
<feature type="binding site" description="in dimeric form" evidence="19">
    <location>
        <position position="223"/>
    </location>
    <ligand>
        <name>Ca(2+)</name>
        <dbReference type="ChEBI" id="CHEBI:29108"/>
        <label>1</label>
    </ligand>
</feature>
<accession>A0A4R6Z6V5</accession>
<keyword evidence="14 20" id="KW-0442">Lipid degradation</keyword>
<feature type="signal peptide" evidence="20">
    <location>
        <begin position="1"/>
        <end position="20"/>
    </location>
</feature>
<evidence type="ECO:0000256" key="11">
    <source>
        <dbReference type="ARBA" id="ARBA00022729"/>
    </source>
</evidence>
<comment type="cofactor">
    <cofactor evidence="20">
        <name>Ca(2+)</name>
        <dbReference type="ChEBI" id="CHEBI:29108"/>
    </cofactor>
    <text evidence="20">Binds 1 Ca(2+) ion per monomer. In the dimeric form the Ca(2+) is bound by different amino acids with binding of each Ca(2+) shared with ligands coming from each monomer. The Ca(2+) ion may have a role in catalysis.</text>
</comment>
<evidence type="ECO:0000256" key="19">
    <source>
        <dbReference type="PIRSR" id="PIRSR603187-2"/>
    </source>
</evidence>
<evidence type="ECO:0000256" key="3">
    <source>
        <dbReference type="ARBA" id="ARBA00010525"/>
    </source>
</evidence>
<evidence type="ECO:0000256" key="1">
    <source>
        <dbReference type="ARBA" id="ARBA00000111"/>
    </source>
</evidence>
<name>A0A4R6Z6V5_9GAMM</name>
<dbReference type="InterPro" id="IPR003187">
    <property type="entry name" value="PLipase_A1"/>
</dbReference>
<feature type="binding site" description="in dimeric form" evidence="19">
    <location>
        <position position="218"/>
    </location>
    <ligand>
        <name>Ca(2+)</name>
        <dbReference type="ChEBI" id="CHEBI:29108"/>
        <label>1</label>
    </ligand>
</feature>
<feature type="active site" description="Nucleophile" evidence="18">
    <location>
        <position position="215"/>
    </location>
</feature>
<dbReference type="Proteomes" id="UP000295293">
    <property type="component" value="Unassembled WGS sequence"/>
</dbReference>
<comment type="function">
    <text evidence="20">Hydrolysis of phosphatidylcholine with phospholipase A2 (EC 3.1.1.4) and phospholipase A1 (EC 3.1.1.32) activities.</text>
</comment>
<dbReference type="Gene3D" id="2.40.230.10">
    <property type="entry name" value="Phospholipase A1"/>
    <property type="match status" value="1"/>
</dbReference>
<evidence type="ECO:0000256" key="14">
    <source>
        <dbReference type="ARBA" id="ARBA00022963"/>
    </source>
</evidence>
<evidence type="ECO:0000256" key="13">
    <source>
        <dbReference type="ARBA" id="ARBA00022837"/>
    </source>
</evidence>
<dbReference type="Pfam" id="PF02253">
    <property type="entry name" value="PLA1"/>
    <property type="match status" value="1"/>
</dbReference>
<dbReference type="GO" id="GO:0009279">
    <property type="term" value="C:cell outer membrane"/>
    <property type="evidence" value="ECO:0007669"/>
    <property type="project" value="UniProtKB-SubCell"/>
</dbReference>
<comment type="catalytic activity">
    <reaction evidence="2 20">
        <text>a 1,2-diacyl-sn-glycero-3-phosphocholine + H2O = a 1-acyl-sn-glycero-3-phosphocholine + a fatty acid + H(+)</text>
        <dbReference type="Rhea" id="RHEA:15801"/>
        <dbReference type="ChEBI" id="CHEBI:15377"/>
        <dbReference type="ChEBI" id="CHEBI:15378"/>
        <dbReference type="ChEBI" id="CHEBI:28868"/>
        <dbReference type="ChEBI" id="CHEBI:57643"/>
        <dbReference type="ChEBI" id="CHEBI:58168"/>
        <dbReference type="EC" id="3.1.1.4"/>
    </reaction>
</comment>
<evidence type="ECO:0000256" key="9">
    <source>
        <dbReference type="ARBA" id="ARBA00022692"/>
    </source>
</evidence>
<dbReference type="SUPFAM" id="SSF56931">
    <property type="entry name" value="Outer membrane phospholipase A (OMPLA)"/>
    <property type="match status" value="1"/>
</dbReference>
<gene>
    <name evidence="21" type="ORF">DFR29_102170</name>
</gene>
<organism evidence="21 22">
    <name type="scientific">Tahibacter aquaticus</name>
    <dbReference type="NCBI Taxonomy" id="520092"/>
    <lineage>
        <taxon>Bacteria</taxon>
        <taxon>Pseudomonadati</taxon>
        <taxon>Pseudomonadota</taxon>
        <taxon>Gammaproteobacteria</taxon>
        <taxon>Lysobacterales</taxon>
        <taxon>Rhodanobacteraceae</taxon>
        <taxon>Tahibacter</taxon>
    </lineage>
</organism>
<dbReference type="InterPro" id="IPR036541">
    <property type="entry name" value="PLipase_A1_sf"/>
</dbReference>
<evidence type="ECO:0000256" key="18">
    <source>
        <dbReference type="PIRSR" id="PIRSR603187-1"/>
    </source>
</evidence>
<dbReference type="EC" id="3.1.1.32" evidence="5 20"/>
<keyword evidence="8" id="KW-1134">Transmembrane beta strand</keyword>
<evidence type="ECO:0000256" key="7">
    <source>
        <dbReference type="ARBA" id="ARBA00021726"/>
    </source>
</evidence>
<evidence type="ECO:0000256" key="10">
    <source>
        <dbReference type="ARBA" id="ARBA00022723"/>
    </source>
</evidence>
<evidence type="ECO:0000256" key="15">
    <source>
        <dbReference type="ARBA" id="ARBA00023098"/>
    </source>
</evidence>
<comment type="caution">
    <text evidence="21">The sequence shown here is derived from an EMBL/GenBank/DDBJ whole genome shotgun (WGS) entry which is preliminary data.</text>
</comment>
<evidence type="ECO:0000313" key="22">
    <source>
        <dbReference type="Proteomes" id="UP000295293"/>
    </source>
</evidence>
<keyword evidence="9" id="KW-0812">Transmembrane</keyword>
<dbReference type="PANTHER" id="PTHR40457:SF1">
    <property type="entry name" value="PHOSPHOLIPASE A1"/>
    <property type="match status" value="1"/>
</dbReference>
<evidence type="ECO:0000256" key="12">
    <source>
        <dbReference type="ARBA" id="ARBA00022801"/>
    </source>
</evidence>
<comment type="subunit">
    <text evidence="4 20">Homodimer; dimerization is reversible, and the dimeric form is the active one.</text>
</comment>
<dbReference type="GO" id="GO:0005509">
    <property type="term" value="F:calcium ion binding"/>
    <property type="evidence" value="ECO:0007669"/>
    <property type="project" value="TreeGrafter"/>
</dbReference>
<dbReference type="GO" id="GO:0016042">
    <property type="term" value="P:lipid catabolic process"/>
    <property type="evidence" value="ECO:0007669"/>
    <property type="project" value="UniProtKB-KW"/>
</dbReference>
<evidence type="ECO:0000256" key="20">
    <source>
        <dbReference type="RuleBase" id="RU366027"/>
    </source>
</evidence>
<evidence type="ECO:0000256" key="16">
    <source>
        <dbReference type="ARBA" id="ARBA00023136"/>
    </source>
</evidence>
<evidence type="ECO:0000256" key="5">
    <source>
        <dbReference type="ARBA" id="ARBA00013179"/>
    </source>
</evidence>
<reference evidence="21 22" key="1">
    <citation type="submission" date="2019-03" db="EMBL/GenBank/DDBJ databases">
        <title>Genomic Encyclopedia of Type Strains, Phase IV (KMG-IV): sequencing the most valuable type-strain genomes for metagenomic binning, comparative biology and taxonomic classification.</title>
        <authorList>
            <person name="Goeker M."/>
        </authorList>
    </citation>
    <scope>NUCLEOTIDE SEQUENCE [LARGE SCALE GENOMIC DNA]</scope>
    <source>
        <strain evidence="21 22">DSM 21667</strain>
    </source>
</reference>
<keyword evidence="15 20" id="KW-0443">Lipid metabolism</keyword>
<keyword evidence="17 20" id="KW-0998">Cell outer membrane</keyword>
<comment type="catalytic activity">
    <reaction evidence="1 20">
        <text>a 1,2-diacyl-sn-glycero-3-phosphocholine + H2O = a 2-acyl-sn-glycero-3-phosphocholine + a fatty acid + H(+)</text>
        <dbReference type="Rhea" id="RHEA:18689"/>
        <dbReference type="ChEBI" id="CHEBI:15377"/>
        <dbReference type="ChEBI" id="CHEBI:15378"/>
        <dbReference type="ChEBI" id="CHEBI:28868"/>
        <dbReference type="ChEBI" id="CHEBI:57643"/>
        <dbReference type="ChEBI" id="CHEBI:57875"/>
        <dbReference type="EC" id="3.1.1.32"/>
    </reaction>
</comment>
<dbReference type="CDD" id="cd00541">
    <property type="entry name" value="OMPLA"/>
    <property type="match status" value="1"/>
</dbReference>
<evidence type="ECO:0000256" key="4">
    <source>
        <dbReference type="ARBA" id="ARBA00011702"/>
    </source>
</evidence>
<dbReference type="AlphaFoldDB" id="A0A4R6Z6V5"/>
<proteinExistence type="inferred from homology"/>